<dbReference type="PANTHER" id="PTHR12542:SF94">
    <property type="entry name" value="EXOCYST SUBUNIT EXO70 FAMILY PROTEIN"/>
    <property type="match status" value="1"/>
</dbReference>
<evidence type="ECO:0000256" key="2">
    <source>
        <dbReference type="ARBA" id="ARBA00022448"/>
    </source>
</evidence>
<dbReference type="Pfam" id="PF03081">
    <property type="entry name" value="Exo70_C"/>
    <property type="match status" value="1"/>
</dbReference>
<feature type="domain" description="Exocyst complex subunit Exo70 C-terminal" evidence="5">
    <location>
        <begin position="371"/>
        <end position="673"/>
    </location>
</feature>
<dbReference type="Gene3D" id="1.20.1280.170">
    <property type="entry name" value="Exocyst complex component Exo70"/>
    <property type="match status" value="1"/>
</dbReference>
<dbReference type="SUPFAM" id="SSF74788">
    <property type="entry name" value="Cullin repeat-like"/>
    <property type="match status" value="1"/>
</dbReference>
<dbReference type="GO" id="GO:0005546">
    <property type="term" value="F:phosphatidylinositol-4,5-bisphosphate binding"/>
    <property type="evidence" value="ECO:0007669"/>
    <property type="project" value="InterPro"/>
</dbReference>
<evidence type="ECO:0000256" key="4">
    <source>
        <dbReference type="SAM" id="MobiDB-lite"/>
    </source>
</evidence>
<reference evidence="6" key="1">
    <citation type="submission" date="2018-04" db="EMBL/GenBank/DDBJ databases">
        <title>WGS assembly of Panicum hallii.</title>
        <authorList>
            <person name="Lovell J."/>
            <person name="Jenkins J."/>
            <person name="Lowry D."/>
            <person name="Mamidi S."/>
            <person name="Sreedasyam A."/>
            <person name="Weng X."/>
            <person name="Barry K."/>
            <person name="Bonette J."/>
            <person name="Campitelli B."/>
            <person name="Daum C."/>
            <person name="Gordon S."/>
            <person name="Gould B."/>
            <person name="Lipzen A."/>
            <person name="Macqueen A."/>
            <person name="Palacio-Mejia J."/>
            <person name="Plott C."/>
            <person name="Shakirov E."/>
            <person name="Shu S."/>
            <person name="Yoshinaga Y."/>
            <person name="Zane M."/>
            <person name="Rokhsar D."/>
            <person name="Grimwood J."/>
            <person name="Schmutz J."/>
            <person name="Juenger T."/>
        </authorList>
    </citation>
    <scope>NUCLEOTIDE SEQUENCE [LARGE SCALE GENOMIC DNA]</scope>
    <source>
        <strain evidence="6">FIL2</strain>
    </source>
</reference>
<name>A0A2S3HNK4_9POAL</name>
<dbReference type="InterPro" id="IPR016159">
    <property type="entry name" value="Cullin_repeat-like_dom_sf"/>
</dbReference>
<protein>
    <recommendedName>
        <fullName evidence="3">Exocyst subunit Exo70 family protein</fullName>
    </recommendedName>
</protein>
<feature type="compositionally biased region" description="Low complexity" evidence="4">
    <location>
        <begin position="197"/>
        <end position="216"/>
    </location>
</feature>
<accession>A0A2S3HNK4</accession>
<dbReference type="Proteomes" id="UP000243499">
    <property type="component" value="Chromosome 5"/>
</dbReference>
<dbReference type="GO" id="GO:0000145">
    <property type="term" value="C:exocyst"/>
    <property type="evidence" value="ECO:0007669"/>
    <property type="project" value="InterPro"/>
</dbReference>
<evidence type="ECO:0000256" key="3">
    <source>
        <dbReference type="RuleBase" id="RU365026"/>
    </source>
</evidence>
<gene>
    <name evidence="6" type="ORF">PAHAL_5G038800</name>
</gene>
<keyword evidence="3" id="KW-0268">Exocytosis</keyword>
<feature type="region of interest" description="Disordered" evidence="4">
    <location>
        <begin position="190"/>
        <end position="224"/>
    </location>
</feature>
<sequence length="688" mass="76929">MVAAREHRTMQQLQAVLAPEASGEEEKVHLVLSMEDGHKLQQALQLVPPQRKVILVHIHRPAMMIPIPTLGGTVHASILKDNIVKGYRDEQRDQALQALEGYREICTRAEIQAETLMTENDYVSAGLLGLIAEHKITTLIIIGIGKSWVNRSKRNLAAALRKGADPSCNILFMHKGRLISVSQQDGSVFASETKGTPSSISSRRLSLSCSSNSSPSPFIWDSRSTPSSPSILWDSWSTPDSLDPSQLDDTSLEIAGSIVGDSRLIVILGESIDTFRELTGYLNLVRDSHDMHQAFQSKCTEIVRRCQFIGGIDTVLGADSESCGEDYWKTIKAWPAAFEHIVSVINKVLQPLKQDSFKYNGLTPERILLVAEKLIDRFLKVASAVTEVRKSPEKLFCTLYMCRAIVDSTPSLKKVFPSDFLSRIDSVHTVLNDSAREILREFKKLIQNYSSQKVAQDGSILLITGYVMRYIRMLINHAGSLDTILDYGQNSNLFFSKGNSDQLLFEGISLTGHLVRGLVGDLNKVIEQKSGLYACEGVRCLFLMNNANFIIQEIEHSDIKLIVGAEWLKQRRDDFDMHMRDYMSSTWEQVTSYLTSAASPPHKRLRPGLLGIFQTNARPLQIFDSAFKETCNSQMNWKVPCPVLRSKLRDSISEHVTQAYKAYLETPKQSSAGVGRDFKSKVSELFEG</sequence>
<evidence type="ECO:0000256" key="1">
    <source>
        <dbReference type="ARBA" id="ARBA00006756"/>
    </source>
</evidence>
<dbReference type="InterPro" id="IPR004140">
    <property type="entry name" value="Exo70"/>
</dbReference>
<dbReference type="Gramene" id="PAN26786">
    <property type="protein sequence ID" value="PAN26786"/>
    <property type="gene ID" value="PAHAL_5G038800"/>
</dbReference>
<proteinExistence type="inferred from homology"/>
<evidence type="ECO:0000259" key="5">
    <source>
        <dbReference type="Pfam" id="PF03081"/>
    </source>
</evidence>
<dbReference type="InterPro" id="IPR046364">
    <property type="entry name" value="Exo70_C"/>
</dbReference>
<dbReference type="GO" id="GO:0006887">
    <property type="term" value="P:exocytosis"/>
    <property type="evidence" value="ECO:0007669"/>
    <property type="project" value="UniProtKB-KW"/>
</dbReference>
<evidence type="ECO:0000313" key="6">
    <source>
        <dbReference type="EMBL" id="PAN26786.1"/>
    </source>
</evidence>
<dbReference type="PANTHER" id="PTHR12542">
    <property type="entry name" value="EXOCYST COMPLEX PROTEIN EXO70"/>
    <property type="match status" value="1"/>
</dbReference>
<dbReference type="SUPFAM" id="SSF52402">
    <property type="entry name" value="Adenine nucleotide alpha hydrolases-like"/>
    <property type="match status" value="1"/>
</dbReference>
<dbReference type="GO" id="GO:0015031">
    <property type="term" value="P:protein transport"/>
    <property type="evidence" value="ECO:0007669"/>
    <property type="project" value="UniProtKB-KW"/>
</dbReference>
<organism evidence="6">
    <name type="scientific">Panicum hallii</name>
    <dbReference type="NCBI Taxonomy" id="206008"/>
    <lineage>
        <taxon>Eukaryota</taxon>
        <taxon>Viridiplantae</taxon>
        <taxon>Streptophyta</taxon>
        <taxon>Embryophyta</taxon>
        <taxon>Tracheophyta</taxon>
        <taxon>Spermatophyta</taxon>
        <taxon>Magnoliopsida</taxon>
        <taxon>Liliopsida</taxon>
        <taxon>Poales</taxon>
        <taxon>Poaceae</taxon>
        <taxon>PACMAD clade</taxon>
        <taxon>Panicoideae</taxon>
        <taxon>Panicodae</taxon>
        <taxon>Paniceae</taxon>
        <taxon>Panicinae</taxon>
        <taxon>Panicum</taxon>
        <taxon>Panicum sect. Panicum</taxon>
    </lineage>
</organism>
<comment type="function">
    <text evidence="3">Component of the exocyst complex.</text>
</comment>
<dbReference type="EMBL" id="CM008050">
    <property type="protein sequence ID" value="PAN26786.1"/>
    <property type="molecule type" value="Genomic_DNA"/>
</dbReference>
<keyword evidence="2 3" id="KW-0813">Transport</keyword>
<keyword evidence="3" id="KW-0653">Protein transport</keyword>
<comment type="similarity">
    <text evidence="1 3">Belongs to the EXO70 family.</text>
</comment>
<dbReference type="AlphaFoldDB" id="A0A2S3HNK4"/>